<evidence type="ECO:0000313" key="1">
    <source>
        <dbReference type="EMBL" id="EJX02757.1"/>
    </source>
</evidence>
<dbReference type="AlphaFoldDB" id="J9G6A2"/>
<comment type="caution">
    <text evidence="1">The sequence shown here is derived from an EMBL/GenBank/DDBJ whole genome shotgun (WGS) entry which is preliminary data.</text>
</comment>
<dbReference type="EMBL" id="AMCI01002423">
    <property type="protein sequence ID" value="EJX02757.1"/>
    <property type="molecule type" value="Genomic_DNA"/>
</dbReference>
<protein>
    <submittedName>
        <fullName evidence="1">Uncharacterized protein</fullName>
    </submittedName>
</protein>
<accession>J9G6A2</accession>
<gene>
    <name evidence="1" type="ORF">EVA_09136</name>
</gene>
<reference evidence="1" key="1">
    <citation type="journal article" date="2012" name="PLoS ONE">
        <title>Gene sets for utilization of primary and secondary nutrition supplies in the distal gut of endangered iberian lynx.</title>
        <authorList>
            <person name="Alcaide M."/>
            <person name="Messina E."/>
            <person name="Richter M."/>
            <person name="Bargiela R."/>
            <person name="Peplies J."/>
            <person name="Huws S.A."/>
            <person name="Newbold C.J."/>
            <person name="Golyshin P.N."/>
            <person name="Simon M.A."/>
            <person name="Lopez G."/>
            <person name="Yakimov M.M."/>
            <person name="Ferrer M."/>
        </authorList>
    </citation>
    <scope>NUCLEOTIDE SEQUENCE</scope>
</reference>
<proteinExistence type="predicted"/>
<organism evidence="1">
    <name type="scientific">gut metagenome</name>
    <dbReference type="NCBI Taxonomy" id="749906"/>
    <lineage>
        <taxon>unclassified sequences</taxon>
        <taxon>metagenomes</taxon>
        <taxon>organismal metagenomes</taxon>
    </lineage>
</organism>
<sequence>MSVNGLLVSRLGVKLAHILYVGVIGLSHCGQGGNIQIIHRSTVGAEIGVEQFCGFLRVADHIGRISVIPFRCATDGKLAHHDVSTVHLQKAYAHANEFLHRNISFNILKRHRSKLC</sequence>
<name>J9G6A2_9ZZZZ</name>